<feature type="compositionally biased region" description="Basic residues" evidence="1">
    <location>
        <begin position="85"/>
        <end position="96"/>
    </location>
</feature>
<reference evidence="2" key="2">
    <citation type="submission" date="2020-05" db="UniProtKB">
        <authorList>
            <consortium name="EnsemblMetazoa"/>
        </authorList>
    </citation>
    <scope>IDENTIFICATION</scope>
    <source>
        <strain evidence="2">IAEA</strain>
    </source>
</reference>
<dbReference type="Proteomes" id="UP000092460">
    <property type="component" value="Unassembled WGS sequence"/>
</dbReference>
<dbReference type="STRING" id="67801.A0A1B0AW73"/>
<name>A0A1B0AW73_9MUSC</name>
<dbReference type="VEuPathDB" id="VectorBase:GPPI010728"/>
<feature type="region of interest" description="Disordered" evidence="1">
    <location>
        <begin position="78"/>
        <end position="119"/>
    </location>
</feature>
<dbReference type="EnsemblMetazoa" id="GPPI010728-RA">
    <property type="protein sequence ID" value="GPPI010728-PA"/>
    <property type="gene ID" value="GPPI010728"/>
</dbReference>
<evidence type="ECO:0000256" key="1">
    <source>
        <dbReference type="SAM" id="MobiDB-lite"/>
    </source>
</evidence>
<accession>A0A1B0AW73</accession>
<evidence type="ECO:0000313" key="3">
    <source>
        <dbReference type="Proteomes" id="UP000092460"/>
    </source>
</evidence>
<protein>
    <submittedName>
        <fullName evidence="2">Uncharacterized protein</fullName>
    </submittedName>
</protein>
<proteinExistence type="predicted"/>
<reference evidence="3" key="1">
    <citation type="submission" date="2015-01" db="EMBL/GenBank/DDBJ databases">
        <authorList>
            <person name="Aksoy S."/>
            <person name="Warren W."/>
            <person name="Wilson R.K."/>
        </authorList>
    </citation>
    <scope>NUCLEOTIDE SEQUENCE [LARGE SCALE GENOMIC DNA]</scope>
    <source>
        <strain evidence="3">IAEA</strain>
    </source>
</reference>
<feature type="compositionally biased region" description="Basic and acidic residues" evidence="1">
    <location>
        <begin position="98"/>
        <end position="119"/>
    </location>
</feature>
<sequence>MTNELNKRLFEATIPRHNKGFYGVMVSTLDFESSDPSRISMDKIKVKHYTSSRRPDYAKDYSHSEVSDLDAFLDSRLLTTTSQHGKPHSKHDRNSKKQTSEQDKVAEEINDPRLRRSRA</sequence>
<dbReference type="EMBL" id="JXJN01004514">
    <property type="status" value="NOT_ANNOTATED_CDS"/>
    <property type="molecule type" value="Genomic_DNA"/>
</dbReference>
<keyword evidence="3" id="KW-1185">Reference proteome</keyword>
<dbReference type="AlphaFoldDB" id="A0A1B0AW73"/>
<evidence type="ECO:0000313" key="2">
    <source>
        <dbReference type="EnsemblMetazoa" id="GPPI010728-PA"/>
    </source>
</evidence>
<organism evidence="2 3">
    <name type="scientific">Glossina palpalis gambiensis</name>
    <dbReference type="NCBI Taxonomy" id="67801"/>
    <lineage>
        <taxon>Eukaryota</taxon>
        <taxon>Metazoa</taxon>
        <taxon>Ecdysozoa</taxon>
        <taxon>Arthropoda</taxon>
        <taxon>Hexapoda</taxon>
        <taxon>Insecta</taxon>
        <taxon>Pterygota</taxon>
        <taxon>Neoptera</taxon>
        <taxon>Endopterygota</taxon>
        <taxon>Diptera</taxon>
        <taxon>Brachycera</taxon>
        <taxon>Muscomorpha</taxon>
        <taxon>Hippoboscoidea</taxon>
        <taxon>Glossinidae</taxon>
        <taxon>Glossina</taxon>
    </lineage>
</organism>